<dbReference type="eggNOG" id="KOG3487">
    <property type="taxonomic scope" value="Eukaryota"/>
</dbReference>
<dbReference type="STRING" id="5722.A2EGK9"/>
<name>A2EGK9_TRIV3</name>
<dbReference type="GO" id="GO:0006888">
    <property type="term" value="P:endoplasmic reticulum to Golgi vesicle-mediated transport"/>
    <property type="evidence" value="ECO:0000318"/>
    <property type="project" value="GO_Central"/>
</dbReference>
<organism evidence="1 2">
    <name type="scientific">Trichomonas vaginalis (strain ATCC PRA-98 / G3)</name>
    <dbReference type="NCBI Taxonomy" id="412133"/>
    <lineage>
        <taxon>Eukaryota</taxon>
        <taxon>Metamonada</taxon>
        <taxon>Parabasalia</taxon>
        <taxon>Trichomonadida</taxon>
        <taxon>Trichomonadidae</taxon>
        <taxon>Trichomonas</taxon>
    </lineage>
</organism>
<dbReference type="GO" id="GO:0005634">
    <property type="term" value="C:nucleus"/>
    <property type="evidence" value="ECO:0000318"/>
    <property type="project" value="GO_Central"/>
</dbReference>
<dbReference type="AlphaFoldDB" id="A2EGK9"/>
<dbReference type="GO" id="GO:0005737">
    <property type="term" value="C:cytoplasm"/>
    <property type="evidence" value="ECO:0000318"/>
    <property type="project" value="GO_Central"/>
</dbReference>
<evidence type="ECO:0000313" key="1">
    <source>
        <dbReference type="EMBL" id="EAY08204.1"/>
    </source>
</evidence>
<reference evidence="1" key="2">
    <citation type="journal article" date="2007" name="Science">
        <title>Draft genome sequence of the sexually transmitted pathogen Trichomonas vaginalis.</title>
        <authorList>
            <person name="Carlton J.M."/>
            <person name="Hirt R.P."/>
            <person name="Silva J.C."/>
            <person name="Delcher A.L."/>
            <person name="Schatz M."/>
            <person name="Zhao Q."/>
            <person name="Wortman J.R."/>
            <person name="Bidwell S.L."/>
            <person name="Alsmark U.C.M."/>
            <person name="Besteiro S."/>
            <person name="Sicheritz-Ponten T."/>
            <person name="Noel C.J."/>
            <person name="Dacks J.B."/>
            <person name="Foster P.G."/>
            <person name="Simillion C."/>
            <person name="Van de Peer Y."/>
            <person name="Miranda-Saavedra D."/>
            <person name="Barton G.J."/>
            <person name="Westrop G.D."/>
            <person name="Mueller S."/>
            <person name="Dessi D."/>
            <person name="Fiori P.L."/>
            <person name="Ren Q."/>
            <person name="Paulsen I."/>
            <person name="Zhang H."/>
            <person name="Bastida-Corcuera F.D."/>
            <person name="Simoes-Barbosa A."/>
            <person name="Brown M.T."/>
            <person name="Hayes R.D."/>
            <person name="Mukherjee M."/>
            <person name="Okumura C.Y."/>
            <person name="Schneider R."/>
            <person name="Smith A.J."/>
            <person name="Vanacova S."/>
            <person name="Villalvazo M."/>
            <person name="Haas B.J."/>
            <person name="Pertea M."/>
            <person name="Feldblyum T.V."/>
            <person name="Utterback T.R."/>
            <person name="Shu C.L."/>
            <person name="Osoegawa K."/>
            <person name="de Jong P.J."/>
            <person name="Hrdy I."/>
            <person name="Horvathova L."/>
            <person name="Zubacova Z."/>
            <person name="Dolezal P."/>
            <person name="Malik S.B."/>
            <person name="Logsdon J.M. Jr."/>
            <person name="Henze K."/>
            <person name="Gupta A."/>
            <person name="Wang C.C."/>
            <person name="Dunne R.L."/>
            <person name="Upcroft J.A."/>
            <person name="Upcroft P."/>
            <person name="White O."/>
            <person name="Salzberg S.L."/>
            <person name="Tang P."/>
            <person name="Chiu C.-H."/>
            <person name="Lee Y.-S."/>
            <person name="Embley T.M."/>
            <person name="Coombs G.H."/>
            <person name="Mottram J.C."/>
            <person name="Tachezy J."/>
            <person name="Fraser-Liggett C.M."/>
            <person name="Johnson P.J."/>
        </authorList>
    </citation>
    <scope>NUCLEOTIDE SEQUENCE [LARGE SCALE GENOMIC DNA]</scope>
    <source>
        <strain evidence="1">G3</strain>
    </source>
</reference>
<sequence>MFAVIGSNNLLFSLEMPSIDPSAADKMYQYQFMLYSSLDALDFSDPTAFHECIDTVDSNNISAYVTAGKTVFLLVHPRKKSDSIKKFFKHVHKAYTELLMNPFYQVGSIIENEKFKNTVLECSNLITG</sequence>
<protein>
    <recommendedName>
        <fullName evidence="3">Trafficking protein particle complex subunit 2-like protein</fullName>
    </recommendedName>
</protein>
<dbReference type="PANTHER" id="PTHR12403">
    <property type="entry name" value="TRAFFICKING PROTEIN PARTICLE COMPLEX SUBUNIT 2"/>
    <property type="match status" value="1"/>
</dbReference>
<evidence type="ECO:0000313" key="2">
    <source>
        <dbReference type="Proteomes" id="UP000001542"/>
    </source>
</evidence>
<dbReference type="SMR" id="A2EGK9"/>
<reference evidence="1" key="1">
    <citation type="submission" date="2006-10" db="EMBL/GenBank/DDBJ databases">
        <authorList>
            <person name="Amadeo P."/>
            <person name="Zhao Q."/>
            <person name="Wortman J."/>
            <person name="Fraser-Liggett C."/>
            <person name="Carlton J."/>
        </authorList>
    </citation>
    <scope>NUCLEOTIDE SEQUENCE</scope>
    <source>
        <strain evidence="1">G3</strain>
    </source>
</reference>
<gene>
    <name evidence="1" type="ORF">TVAG_308100</name>
</gene>
<dbReference type="InterPro" id="IPR006722">
    <property type="entry name" value="Sedlin"/>
</dbReference>
<dbReference type="RefSeq" id="XP_001320427.1">
    <property type="nucleotide sequence ID" value="XM_001320392.1"/>
</dbReference>
<dbReference type="EMBL" id="DS113383">
    <property type="protein sequence ID" value="EAY08204.1"/>
    <property type="molecule type" value="Genomic_DNA"/>
</dbReference>
<keyword evidence="2" id="KW-1185">Reference proteome</keyword>
<dbReference type="InterPro" id="IPR011012">
    <property type="entry name" value="Longin-like_dom_sf"/>
</dbReference>
<dbReference type="Pfam" id="PF04628">
    <property type="entry name" value="Sedlin_N"/>
    <property type="match status" value="1"/>
</dbReference>
<dbReference type="OrthoDB" id="10252102at2759"/>
<proteinExistence type="predicted"/>
<dbReference type="Proteomes" id="UP000001542">
    <property type="component" value="Unassembled WGS sequence"/>
</dbReference>
<accession>A2EGK9</accession>
<dbReference type="InParanoid" id="A2EGK9"/>
<evidence type="ECO:0008006" key="3">
    <source>
        <dbReference type="Google" id="ProtNLM"/>
    </source>
</evidence>
<dbReference type="SUPFAM" id="SSF64356">
    <property type="entry name" value="SNARE-like"/>
    <property type="match status" value="1"/>
</dbReference>
<dbReference type="FunCoup" id="A2EGK9">
    <property type="interactions" value="173"/>
</dbReference>
<dbReference type="GO" id="GO:0030008">
    <property type="term" value="C:TRAPP complex"/>
    <property type="evidence" value="ECO:0000318"/>
    <property type="project" value="GO_Central"/>
</dbReference>
<dbReference type="KEGG" id="tva:4766102"/>
<dbReference type="VEuPathDB" id="TrichDB:TVAGG3_0539850"/>
<dbReference type="Gene3D" id="3.30.450.70">
    <property type="match status" value="1"/>
</dbReference>
<dbReference type="VEuPathDB" id="TrichDB:TVAG_308100"/>